<name>A0ABR6WLP6_9FIRM</name>
<comment type="caution">
    <text evidence="2">The sequence shown here is derived from an EMBL/GenBank/DDBJ whole genome shotgun (WGS) entry which is preliminary data.</text>
</comment>
<dbReference type="SUPFAM" id="SSF53448">
    <property type="entry name" value="Nucleotide-diphospho-sugar transferases"/>
    <property type="match status" value="1"/>
</dbReference>
<dbReference type="Gene3D" id="3.90.550.10">
    <property type="entry name" value="Spore Coat Polysaccharide Biosynthesis Protein SpsA, Chain A"/>
    <property type="match status" value="1"/>
</dbReference>
<gene>
    <name evidence="2" type="ORF">GH807_08325</name>
</gene>
<dbReference type="InterPro" id="IPR001173">
    <property type="entry name" value="Glyco_trans_2-like"/>
</dbReference>
<keyword evidence="3" id="KW-1185">Reference proteome</keyword>
<organism evidence="2 3">
    <name type="scientific">Acetobacterium tundrae</name>
    <dbReference type="NCBI Taxonomy" id="132932"/>
    <lineage>
        <taxon>Bacteria</taxon>
        <taxon>Bacillati</taxon>
        <taxon>Bacillota</taxon>
        <taxon>Clostridia</taxon>
        <taxon>Eubacteriales</taxon>
        <taxon>Eubacteriaceae</taxon>
        <taxon>Acetobacterium</taxon>
    </lineage>
</organism>
<reference evidence="2 3" key="1">
    <citation type="journal article" date="2020" name="mSystems">
        <title>Defining Genomic and Predicted Metabolic Features of the Acetobacterium Genus.</title>
        <authorList>
            <person name="Ross D.E."/>
            <person name="Marshall C.W."/>
            <person name="Gulliver D."/>
            <person name="May H.D."/>
            <person name="Norman R.S."/>
        </authorList>
    </citation>
    <scope>NUCLEOTIDE SEQUENCE [LARGE SCALE GENOMIC DNA]</scope>
    <source>
        <strain evidence="2 3">DSM 9173</strain>
    </source>
</reference>
<dbReference type="Pfam" id="PF00535">
    <property type="entry name" value="Glycos_transf_2"/>
    <property type="match status" value="1"/>
</dbReference>
<dbReference type="RefSeq" id="WP_148604965.1">
    <property type="nucleotide sequence ID" value="NZ_RXYB01000017.1"/>
</dbReference>
<evidence type="ECO:0000313" key="3">
    <source>
        <dbReference type="Proteomes" id="UP000653358"/>
    </source>
</evidence>
<feature type="domain" description="Glycosyltransferase 2-like" evidence="1">
    <location>
        <begin position="295"/>
        <end position="412"/>
    </location>
</feature>
<dbReference type="EMBL" id="WJBB01000008">
    <property type="protein sequence ID" value="MBC3797052.1"/>
    <property type="molecule type" value="Genomic_DNA"/>
</dbReference>
<sequence length="632" mass="74281">MRLTNQQLNKKLNEIKVLVENEELEDACKEYKRIESYIDNISEAISGENQFDREEVAEFYASYAYFLFALSEYEQFFEMYIKAQNYGYSCEKRINFIFEAFVQPNLCDFMSNYEINRKNMFVNGCLNESLEFSELPYWLLTSGNENEYYLFEKESNLIKEKFEWNLSEFSCNEEITLDSSACDQLIIGCDSWSEFQGYLKNSSMKGKKTYYVEANIKELLTCLQGGIISELYLSKFILFENNEDLKKYFINHSDYLPRKIIGIDEEKAKYKINIEKIHQLRLKKENRGGDNILLSIGIPSFNRGKRAYNNVIHTLLSNFDEEIEVVISNNGTQNETKDLYEKISLIEDARVTYFEFDKNQGVALNICKVIDLAHGKYVLMISDEDLVDLNKLKEIVNMLNRIKDNNIAEIRTKTDGMGIVPFIGIAKPGMDALNKFMLTSNYMTGIIYKKEIIEKYDLLDYIRLHLNNETCFYYPHVVMELILCQYGSILGLDMVLVNEGRPEKTEVEYAEIGEKLNKTIPYYATLEGRIKQHKGFFDIIREMEISKNNFDAFRQLYLTLCRKTIYLVNLSICVNYRETDINTDKLLKSAYDAVMKYFDEIYYGKKNSNKYKFVEDTAEIKKYYSYFINQSR</sequence>
<dbReference type="CDD" id="cd00761">
    <property type="entry name" value="Glyco_tranf_GTA_type"/>
    <property type="match status" value="1"/>
</dbReference>
<protein>
    <submittedName>
        <fullName evidence="2">Glycosyltransferase</fullName>
    </submittedName>
</protein>
<dbReference type="Proteomes" id="UP000653358">
    <property type="component" value="Unassembled WGS sequence"/>
</dbReference>
<evidence type="ECO:0000313" key="2">
    <source>
        <dbReference type="EMBL" id="MBC3797052.1"/>
    </source>
</evidence>
<accession>A0ABR6WLP6</accession>
<proteinExistence type="predicted"/>
<dbReference type="InterPro" id="IPR029044">
    <property type="entry name" value="Nucleotide-diphossugar_trans"/>
</dbReference>
<evidence type="ECO:0000259" key="1">
    <source>
        <dbReference type="Pfam" id="PF00535"/>
    </source>
</evidence>